<sequence length="607" mass="67847">MAAVRFHQLAMESQQPEPEPFSDIPTIDACEEEDNDIYRGLPDDQPLPVVISIPPLPPRPESSASGSSSSSYSVSGRLGALAAVVEQAISRWARRNSSSSSIATSTSSAASRSVLSVQTKSTRKRRRRHSVDHNARSERDILARIKAREETRRIPRGFSLYVPQQLRTSRASTSASDPVLRFDHQGILRTHLLPAVLNRVQHALRLSEKLRQPERVIQKGSKTSTTETVTDGMSPSPPVTRDRDRRREEKGKQRVLNRMPRERVPRPIPGGAVGSGKGSWPSWWLDVSSPTYADMRALGKLLHLHPLTLEDILQQDPREKMELFPKLGYYFIVFKAVESERTRDRLDRLTHQSANSLPSTNAGVIAEDLIYLVVLGDGRGICTFHFTDISEHIDRVREKVLLVGENTKKSPGWIAHGILDSVVDSFFPFVAQIDKEVEQMEKLLYSDSDDPKDAAKASSTEPKPSSDPASDSVNEKGDDTPPSPHDEKPPLSPSEPQQHVKTAMFQVTPLPISLYIRRARRFLKSIFSKTPTGTDVGEPRRSQQANAATRTVYKMVKTRRLVTSLTRLLSTKADVIGQIRKRLLTRGEWSLDSDPELYIHLGDILGQ</sequence>
<name>A0ACB6ZQI5_THEGA</name>
<reference evidence="1" key="1">
    <citation type="submission" date="2019-10" db="EMBL/GenBank/DDBJ databases">
        <authorList>
            <consortium name="DOE Joint Genome Institute"/>
            <person name="Kuo A."/>
            <person name="Miyauchi S."/>
            <person name="Kiss E."/>
            <person name="Drula E."/>
            <person name="Kohler A."/>
            <person name="Sanchez-Garcia M."/>
            <person name="Andreopoulos B."/>
            <person name="Barry K.W."/>
            <person name="Bonito G."/>
            <person name="Buee M."/>
            <person name="Carver A."/>
            <person name="Chen C."/>
            <person name="Cichocki N."/>
            <person name="Clum A."/>
            <person name="Culley D."/>
            <person name="Crous P.W."/>
            <person name="Fauchery L."/>
            <person name="Girlanda M."/>
            <person name="Hayes R."/>
            <person name="Keri Z."/>
            <person name="Labutti K."/>
            <person name="Lipzen A."/>
            <person name="Lombard V."/>
            <person name="Magnuson J."/>
            <person name="Maillard F."/>
            <person name="Morin E."/>
            <person name="Murat C."/>
            <person name="Nolan M."/>
            <person name="Ohm R."/>
            <person name="Pangilinan J."/>
            <person name="Pereira M."/>
            <person name="Perotto S."/>
            <person name="Peter M."/>
            <person name="Riley R."/>
            <person name="Sitrit Y."/>
            <person name="Stielow B."/>
            <person name="Szollosi G."/>
            <person name="Zifcakova L."/>
            <person name="Stursova M."/>
            <person name="Spatafora J.W."/>
            <person name="Tedersoo L."/>
            <person name="Vaario L.-M."/>
            <person name="Yamada A."/>
            <person name="Yan M."/>
            <person name="Wang P."/>
            <person name="Xu J."/>
            <person name="Bruns T."/>
            <person name="Baldrian P."/>
            <person name="Vilgalys R."/>
            <person name="Henrissat B."/>
            <person name="Grigoriev I.V."/>
            <person name="Hibbett D."/>
            <person name="Nagy L.G."/>
            <person name="Martin F.M."/>
        </authorList>
    </citation>
    <scope>NUCLEOTIDE SEQUENCE</scope>
    <source>
        <strain evidence="1">P2</strain>
    </source>
</reference>
<evidence type="ECO:0000313" key="2">
    <source>
        <dbReference type="Proteomes" id="UP000886501"/>
    </source>
</evidence>
<protein>
    <submittedName>
        <fullName evidence="1">Uncharacterized protein</fullName>
    </submittedName>
</protein>
<proteinExistence type="predicted"/>
<dbReference type="Proteomes" id="UP000886501">
    <property type="component" value="Unassembled WGS sequence"/>
</dbReference>
<comment type="caution">
    <text evidence="1">The sequence shown here is derived from an EMBL/GenBank/DDBJ whole genome shotgun (WGS) entry which is preliminary data.</text>
</comment>
<gene>
    <name evidence="1" type="ORF">BDM02DRAFT_3110074</name>
</gene>
<evidence type="ECO:0000313" key="1">
    <source>
        <dbReference type="EMBL" id="KAF9651936.1"/>
    </source>
</evidence>
<organism evidence="1 2">
    <name type="scientific">Thelephora ganbajun</name>
    <name type="common">Ganba fungus</name>
    <dbReference type="NCBI Taxonomy" id="370292"/>
    <lineage>
        <taxon>Eukaryota</taxon>
        <taxon>Fungi</taxon>
        <taxon>Dikarya</taxon>
        <taxon>Basidiomycota</taxon>
        <taxon>Agaricomycotina</taxon>
        <taxon>Agaricomycetes</taxon>
        <taxon>Thelephorales</taxon>
        <taxon>Thelephoraceae</taxon>
        <taxon>Thelephora</taxon>
    </lineage>
</organism>
<reference evidence="1" key="2">
    <citation type="journal article" date="2020" name="Nat. Commun.">
        <title>Large-scale genome sequencing of mycorrhizal fungi provides insights into the early evolution of symbiotic traits.</title>
        <authorList>
            <person name="Miyauchi S."/>
            <person name="Kiss E."/>
            <person name="Kuo A."/>
            <person name="Drula E."/>
            <person name="Kohler A."/>
            <person name="Sanchez-Garcia M."/>
            <person name="Morin E."/>
            <person name="Andreopoulos B."/>
            <person name="Barry K.W."/>
            <person name="Bonito G."/>
            <person name="Buee M."/>
            <person name="Carver A."/>
            <person name="Chen C."/>
            <person name="Cichocki N."/>
            <person name="Clum A."/>
            <person name="Culley D."/>
            <person name="Crous P.W."/>
            <person name="Fauchery L."/>
            <person name="Girlanda M."/>
            <person name="Hayes R.D."/>
            <person name="Keri Z."/>
            <person name="LaButti K."/>
            <person name="Lipzen A."/>
            <person name="Lombard V."/>
            <person name="Magnuson J."/>
            <person name="Maillard F."/>
            <person name="Murat C."/>
            <person name="Nolan M."/>
            <person name="Ohm R.A."/>
            <person name="Pangilinan J."/>
            <person name="Pereira M.F."/>
            <person name="Perotto S."/>
            <person name="Peter M."/>
            <person name="Pfister S."/>
            <person name="Riley R."/>
            <person name="Sitrit Y."/>
            <person name="Stielow J.B."/>
            <person name="Szollosi G."/>
            <person name="Zifcakova L."/>
            <person name="Stursova M."/>
            <person name="Spatafora J.W."/>
            <person name="Tedersoo L."/>
            <person name="Vaario L.M."/>
            <person name="Yamada A."/>
            <person name="Yan M."/>
            <person name="Wang P."/>
            <person name="Xu J."/>
            <person name="Bruns T."/>
            <person name="Baldrian P."/>
            <person name="Vilgalys R."/>
            <person name="Dunand C."/>
            <person name="Henrissat B."/>
            <person name="Grigoriev I.V."/>
            <person name="Hibbett D."/>
            <person name="Nagy L.G."/>
            <person name="Martin F.M."/>
        </authorList>
    </citation>
    <scope>NUCLEOTIDE SEQUENCE</scope>
    <source>
        <strain evidence="1">P2</strain>
    </source>
</reference>
<dbReference type="EMBL" id="MU117972">
    <property type="protein sequence ID" value="KAF9651936.1"/>
    <property type="molecule type" value="Genomic_DNA"/>
</dbReference>
<keyword evidence="2" id="KW-1185">Reference proteome</keyword>
<accession>A0ACB6ZQI5</accession>